<evidence type="ECO:0000313" key="2">
    <source>
        <dbReference type="EMBL" id="MBE9391218.1"/>
    </source>
</evidence>
<feature type="domain" description="AAA" evidence="1">
    <location>
        <begin position="3"/>
        <end position="125"/>
    </location>
</feature>
<dbReference type="Gene3D" id="3.40.50.300">
    <property type="entry name" value="P-loop containing nucleotide triphosphate hydrolases"/>
    <property type="match status" value="1"/>
</dbReference>
<sequence>MRINLLRAKGGVGGSSISLSLSKYFAMIGKRVLLVDRDAISTASSYLGLSGLGLIQLIKKGEGYEKALAKVQFGRGSITALKLFSDGIPIEYERDDLIKNKERISEAYGKILENGSFDIVIVDTMAATTPLEVVTGWEYATFHQHSSEKSTYIMISDPSKASIEGSIRYFKVLKENGHISERIDAAVLNKVDFSRISQSEFLSTLLEFMDSMGSEIGVAIPYYPIYQAEQVDFEKIGVPTQVMELGNYLIRKPRGREIILPSPLDPIKRIVLSSSSALIKADYNGAQEVIRAASRVLRESYSNSKGFLFTSLSIYPFIGITVFKSVYSYLSERTKLKSLDDGIRLAKKLAGEITEEMRKQSFEKGLIFFFPSEDIEPLSDCCDRSLLSKTFWNELLTQLMSNFENISIAVICDPQKANCLAVEGHVDLVVKARAEDGEIRYILEYSRVPWTL</sequence>
<evidence type="ECO:0000313" key="3">
    <source>
        <dbReference type="Proteomes" id="UP000652307"/>
    </source>
</evidence>
<reference evidence="2" key="1">
    <citation type="submission" date="2020-10" db="EMBL/GenBank/DDBJ databases">
        <title>Fervidococcus fontis strain 3639Fd - the first crenarchaeon capable of growth on lipids.</title>
        <authorList>
            <person name="Kochetkova T.V."/>
            <person name="Elcheninov A.G."/>
            <person name="Toschakov S.V."/>
            <person name="Kublanov I.V."/>
        </authorList>
    </citation>
    <scope>NUCLEOTIDE SEQUENCE</scope>
    <source>
        <strain evidence="2">3639Fd</strain>
    </source>
</reference>
<organism evidence="2 3">
    <name type="scientific">Fervidicoccus fontis</name>
    <dbReference type="NCBI Taxonomy" id="683846"/>
    <lineage>
        <taxon>Archaea</taxon>
        <taxon>Thermoproteota</taxon>
        <taxon>Thermoprotei</taxon>
        <taxon>Fervidicoccales</taxon>
        <taxon>Fervidicoccaceae</taxon>
        <taxon>Fervidicoccus</taxon>
    </lineage>
</organism>
<proteinExistence type="predicted"/>
<dbReference type="SUPFAM" id="SSF52540">
    <property type="entry name" value="P-loop containing nucleoside triphosphate hydrolases"/>
    <property type="match status" value="1"/>
</dbReference>
<accession>A0A843A7D6</accession>
<dbReference type="Proteomes" id="UP000652307">
    <property type="component" value="Unassembled WGS sequence"/>
</dbReference>
<name>A0A843A7D6_9CREN</name>
<evidence type="ECO:0000259" key="1">
    <source>
        <dbReference type="Pfam" id="PF13614"/>
    </source>
</evidence>
<dbReference type="Pfam" id="PF13614">
    <property type="entry name" value="AAA_31"/>
    <property type="match status" value="1"/>
</dbReference>
<dbReference type="InterPro" id="IPR027417">
    <property type="entry name" value="P-loop_NTPase"/>
</dbReference>
<protein>
    <submittedName>
        <fullName evidence="2">AAA family ATPase</fullName>
    </submittedName>
</protein>
<dbReference type="EMBL" id="JADEZV010000002">
    <property type="protein sequence ID" value="MBE9391218.1"/>
    <property type="molecule type" value="Genomic_DNA"/>
</dbReference>
<comment type="caution">
    <text evidence="2">The sequence shown here is derived from an EMBL/GenBank/DDBJ whole genome shotgun (WGS) entry which is preliminary data.</text>
</comment>
<dbReference type="AlphaFoldDB" id="A0A843A7D6"/>
<dbReference type="InterPro" id="IPR025669">
    <property type="entry name" value="AAA_dom"/>
</dbReference>
<gene>
    <name evidence="2" type="ORF">IOK49_03900</name>
</gene>
<dbReference type="RefSeq" id="WP_193803627.1">
    <property type="nucleotide sequence ID" value="NZ_JADEZV010000002.1"/>
</dbReference>